<evidence type="ECO:0000256" key="4">
    <source>
        <dbReference type="ARBA" id="ARBA00022729"/>
    </source>
</evidence>
<proteinExistence type="inferred from homology"/>
<dbReference type="InterPro" id="IPR004845">
    <property type="entry name" value="T2SS_GspD_CS"/>
</dbReference>
<dbReference type="NCBIfam" id="TIGR02515">
    <property type="entry name" value="IV_pilus_PilQ"/>
    <property type="match status" value="1"/>
</dbReference>
<dbReference type="InterPro" id="IPR001775">
    <property type="entry name" value="GspD/PilQ"/>
</dbReference>
<accession>A0A5P9CFQ0</accession>
<keyword evidence="6" id="KW-0998">Cell outer membrane</keyword>
<sequence>MEKNRIGKSWPLLIGLFFYCQFVHAKEHSPSYQDNIQKVDISDRRLSVNFEDIPVRSVLQHIADYSDVNIVVSDSVSGSVTLRLNDVYWSQLLDMILLVKGLDKRQIGDGLLVFKKSDANFIDNALVSEPQSLQSAIIAMRFANATEIAAILGGDAATSMLSEHGAISVDTRTNALLIRDQATHIEAMKVIISALDVPVKQVQIEARIVSLSEGDVQELGVRWGINTIKGNYTLGGSIENNLSNIRLYSEGESSIDDFLNVDLSVASNTASTIAFQVAKLSSGVLLDLELSALQRESRAEVISSPRLITTNKQAAYIEQGTEIPYLEAASSGATSVNFKKAVLSLKVTPQITADNRLILDLKVTQDRPGQVVKTGTGEAVAIDTQRIGTQVLVNDGETIVLGGIYQHSVSDAVDKVPLLGDIPLLGGLFRRSYQQMGKSELLIFVTPTLITP</sequence>
<dbReference type="GO" id="GO:0009306">
    <property type="term" value="P:protein secretion"/>
    <property type="evidence" value="ECO:0007669"/>
    <property type="project" value="InterPro"/>
</dbReference>
<dbReference type="Pfam" id="PF03958">
    <property type="entry name" value="Secretin_N"/>
    <property type="match status" value="1"/>
</dbReference>
<dbReference type="Gene3D" id="3.30.1370.120">
    <property type="match status" value="1"/>
</dbReference>
<evidence type="ECO:0000256" key="7">
    <source>
        <dbReference type="RuleBase" id="RU004004"/>
    </source>
</evidence>
<dbReference type="InterPro" id="IPR038591">
    <property type="entry name" value="NolW-like_sf"/>
</dbReference>
<evidence type="ECO:0000256" key="6">
    <source>
        <dbReference type="ARBA" id="ARBA00023237"/>
    </source>
</evidence>
<dbReference type="InterPro" id="IPR011662">
    <property type="entry name" value="Secretin/TonB_short_N"/>
</dbReference>
<dbReference type="InterPro" id="IPR004846">
    <property type="entry name" value="T2SS/T3SS_dom"/>
</dbReference>
<keyword evidence="4" id="KW-0732">Signal</keyword>
<dbReference type="PROSITE" id="PS00875">
    <property type="entry name" value="T2SP_D"/>
    <property type="match status" value="1"/>
</dbReference>
<evidence type="ECO:0000256" key="1">
    <source>
        <dbReference type="ARBA" id="ARBA00004442"/>
    </source>
</evidence>
<evidence type="ECO:0000256" key="2">
    <source>
        <dbReference type="ARBA" id="ARBA00006304"/>
    </source>
</evidence>
<dbReference type="InterPro" id="IPR013355">
    <property type="entry name" value="Pilus_4_PilQ"/>
</dbReference>
<comment type="subcellular location">
    <subcellularLocation>
        <location evidence="1 7">Cell outer membrane</location>
    </subcellularLocation>
</comment>
<keyword evidence="3 7" id="KW-0813">Transport</keyword>
<feature type="domain" description="Secretin/TonB short N-terminal" evidence="8">
    <location>
        <begin position="68"/>
        <end position="116"/>
    </location>
</feature>
<evidence type="ECO:0000313" key="9">
    <source>
        <dbReference type="EMBL" id="QFT25065.1"/>
    </source>
</evidence>
<evidence type="ECO:0000256" key="3">
    <source>
        <dbReference type="ARBA" id="ARBA00022448"/>
    </source>
</evidence>
<evidence type="ECO:0000256" key="5">
    <source>
        <dbReference type="ARBA" id="ARBA00023136"/>
    </source>
</evidence>
<dbReference type="Proteomes" id="UP000326936">
    <property type="component" value="Chromosome"/>
</dbReference>
<dbReference type="EMBL" id="CP045350">
    <property type="protein sequence ID" value="QFT25065.1"/>
    <property type="molecule type" value="Genomic_DNA"/>
</dbReference>
<keyword evidence="5" id="KW-0472">Membrane</keyword>
<dbReference type="PANTHER" id="PTHR30604:SF1">
    <property type="entry name" value="DNA UTILIZATION PROTEIN HOFQ"/>
    <property type="match status" value="1"/>
</dbReference>
<dbReference type="InterPro" id="IPR051808">
    <property type="entry name" value="Type_IV_pilus_biogenesis"/>
</dbReference>
<dbReference type="InterPro" id="IPR005644">
    <property type="entry name" value="NolW-like"/>
</dbReference>
<evidence type="ECO:0000259" key="8">
    <source>
        <dbReference type="SMART" id="SM00965"/>
    </source>
</evidence>
<gene>
    <name evidence="9" type="primary">pilQ</name>
    <name evidence="9" type="ORF">FIV01_01145</name>
</gene>
<dbReference type="Gene3D" id="3.30.1370.130">
    <property type="match status" value="1"/>
</dbReference>
<dbReference type="AlphaFoldDB" id="A0A5P9CFQ0"/>
<dbReference type="GO" id="GO:0009279">
    <property type="term" value="C:cell outer membrane"/>
    <property type="evidence" value="ECO:0007669"/>
    <property type="project" value="UniProtKB-SubCell"/>
</dbReference>
<evidence type="ECO:0000313" key="10">
    <source>
        <dbReference type="Proteomes" id="UP000326936"/>
    </source>
</evidence>
<dbReference type="OrthoDB" id="9775455at2"/>
<dbReference type="SMART" id="SM00965">
    <property type="entry name" value="STN"/>
    <property type="match status" value="1"/>
</dbReference>
<dbReference type="Pfam" id="PF00263">
    <property type="entry name" value="Secretin"/>
    <property type="match status" value="1"/>
</dbReference>
<keyword evidence="10" id="KW-1185">Reference proteome</keyword>
<name>A0A5P9CFQ0_9VIBR</name>
<comment type="similarity">
    <text evidence="2">Belongs to the bacterial secretin family. PilQ subfamily.</text>
</comment>
<organism evidence="9 10">
    <name type="scientific">Vibrio aquimaris</name>
    <dbReference type="NCBI Taxonomy" id="2587862"/>
    <lineage>
        <taxon>Bacteria</taxon>
        <taxon>Pseudomonadati</taxon>
        <taxon>Pseudomonadota</taxon>
        <taxon>Gammaproteobacteria</taxon>
        <taxon>Vibrionales</taxon>
        <taxon>Vibrionaceae</taxon>
        <taxon>Vibrio</taxon>
    </lineage>
</organism>
<dbReference type="PANTHER" id="PTHR30604">
    <property type="entry name" value="PROTEIN TRANSPORT PROTEIN HOFQ"/>
    <property type="match status" value="1"/>
</dbReference>
<dbReference type="RefSeq" id="WP_152429375.1">
    <property type="nucleotide sequence ID" value="NZ_CBCSDK010000006.1"/>
</dbReference>
<reference evidence="9 10" key="1">
    <citation type="submission" date="2019-10" db="EMBL/GenBank/DDBJ databases">
        <title>Complete genome sequence of Vibrio sp. strain THAF100, isolated from non-filtered water from the water column of tank 6 of a marine aquarium containing stony-coral fragments. Water maintained at 26 degree C.</title>
        <authorList>
            <person name="Ruckert C."/>
            <person name="Franco A."/>
            <person name="Kalinowski J."/>
            <person name="Glaeser S."/>
        </authorList>
    </citation>
    <scope>NUCLEOTIDE SEQUENCE [LARGE SCALE GENOMIC DNA]</scope>
    <source>
        <strain evidence="9 10">THAF100</strain>
    </source>
</reference>
<dbReference type="KEGG" id="vaq:FIV01_01145"/>
<dbReference type="PRINTS" id="PR00811">
    <property type="entry name" value="BCTERIALGSPD"/>
</dbReference>
<protein>
    <submittedName>
        <fullName evidence="9">Type IV pilus biogenesis and competence protein PilQ</fullName>
    </submittedName>
</protein>